<reference evidence="1 2" key="1">
    <citation type="submission" date="2017-07" db="EMBL/GenBank/DDBJ databases">
        <title>Fictibacillus sp. nov. GDSW-R2A3 Genome sequencing and assembly.</title>
        <authorList>
            <person name="Mayilraj S."/>
        </authorList>
    </citation>
    <scope>NUCLEOTIDE SEQUENCE [LARGE SCALE GENOMIC DNA]</scope>
    <source>
        <strain evidence="1 2">GDSW-R2A3</strain>
    </source>
</reference>
<dbReference type="EMBL" id="NOII01000003">
    <property type="protein sequence ID" value="OYD57511.1"/>
    <property type="molecule type" value="Genomic_DNA"/>
</dbReference>
<keyword evidence="2" id="KW-1185">Reference proteome</keyword>
<name>A0A235F836_9BACL</name>
<protein>
    <submittedName>
        <fullName evidence="1">Uncharacterized protein</fullName>
    </submittedName>
</protein>
<dbReference type="RefSeq" id="WP_094252861.1">
    <property type="nucleotide sequence ID" value="NZ_JBHLXL010000001.1"/>
</dbReference>
<organism evidence="1 2">
    <name type="scientific">Fictibacillus aquaticus</name>
    <dbReference type="NCBI Taxonomy" id="2021314"/>
    <lineage>
        <taxon>Bacteria</taxon>
        <taxon>Bacillati</taxon>
        <taxon>Bacillota</taxon>
        <taxon>Bacilli</taxon>
        <taxon>Bacillales</taxon>
        <taxon>Fictibacillaceae</taxon>
        <taxon>Fictibacillus</taxon>
    </lineage>
</organism>
<accession>A0A235F836</accession>
<proteinExistence type="predicted"/>
<dbReference type="Proteomes" id="UP000215059">
    <property type="component" value="Unassembled WGS sequence"/>
</dbReference>
<comment type="caution">
    <text evidence="1">The sequence shown here is derived from an EMBL/GenBank/DDBJ whole genome shotgun (WGS) entry which is preliminary data.</text>
</comment>
<dbReference type="AlphaFoldDB" id="A0A235F836"/>
<dbReference type="OrthoDB" id="2901540at2"/>
<evidence type="ECO:0000313" key="1">
    <source>
        <dbReference type="EMBL" id="OYD57511.1"/>
    </source>
</evidence>
<sequence length="65" mass="7466">MAQSCIPNCNILVFALLNKVRELEQQVQFLQSRCRHVFVETSESDERICLSCSYTESIICRLPGD</sequence>
<evidence type="ECO:0000313" key="2">
    <source>
        <dbReference type="Proteomes" id="UP000215059"/>
    </source>
</evidence>
<gene>
    <name evidence="1" type="ORF">CGZ90_12615</name>
</gene>